<dbReference type="SMART" id="SM00530">
    <property type="entry name" value="HTH_XRE"/>
    <property type="match status" value="1"/>
</dbReference>
<dbReference type="RefSeq" id="WP_004176957.1">
    <property type="nucleotide sequence ID" value="NZ_CP021106.3"/>
</dbReference>
<dbReference type="OrthoDB" id="5957380at2"/>
<evidence type="ECO:0000313" key="4">
    <source>
        <dbReference type="EMBL" id="ARO87725.1"/>
    </source>
</evidence>
<organism evidence="4 5">
    <name type="scientific">Nitrosospira lacus</name>
    <dbReference type="NCBI Taxonomy" id="1288494"/>
    <lineage>
        <taxon>Bacteria</taxon>
        <taxon>Pseudomonadati</taxon>
        <taxon>Pseudomonadota</taxon>
        <taxon>Betaproteobacteria</taxon>
        <taxon>Nitrosomonadales</taxon>
        <taxon>Nitrosomonadaceae</taxon>
        <taxon>Nitrosospira</taxon>
    </lineage>
</organism>
<gene>
    <name evidence="4" type="ORF">EBAPG3_008060</name>
</gene>
<accession>A0A1W6SPJ9</accession>
<dbReference type="InterPro" id="IPR010982">
    <property type="entry name" value="Lambda_DNA-bd_dom_sf"/>
</dbReference>
<dbReference type="Pfam" id="PF01381">
    <property type="entry name" value="HTH_3"/>
    <property type="match status" value="1"/>
</dbReference>
<evidence type="ECO:0000259" key="3">
    <source>
        <dbReference type="PROSITE" id="PS50943"/>
    </source>
</evidence>
<feature type="region of interest" description="Disordered" evidence="2">
    <location>
        <begin position="136"/>
        <end position="181"/>
    </location>
</feature>
<dbReference type="InterPro" id="IPR001387">
    <property type="entry name" value="Cro/C1-type_HTH"/>
</dbReference>
<dbReference type="CDD" id="cd00093">
    <property type="entry name" value="HTH_XRE"/>
    <property type="match status" value="1"/>
</dbReference>
<dbReference type="GO" id="GO:0003677">
    <property type="term" value="F:DNA binding"/>
    <property type="evidence" value="ECO:0007669"/>
    <property type="project" value="UniProtKB-KW"/>
</dbReference>
<dbReference type="Gene3D" id="1.10.260.40">
    <property type="entry name" value="lambda repressor-like DNA-binding domains"/>
    <property type="match status" value="1"/>
</dbReference>
<name>A0A1W6SPJ9_9PROT</name>
<dbReference type="KEGG" id="nlc:EBAPG3_008060"/>
<feature type="compositionally biased region" description="Low complexity" evidence="2">
    <location>
        <begin position="84"/>
        <end position="95"/>
    </location>
</feature>
<keyword evidence="1" id="KW-0238">DNA-binding</keyword>
<dbReference type="AlphaFoldDB" id="A0A1W6SPJ9"/>
<protein>
    <submittedName>
        <fullName evidence="4">Transcriptional regulator</fullName>
    </submittedName>
</protein>
<dbReference type="eggNOG" id="COG1396">
    <property type="taxonomic scope" value="Bacteria"/>
</dbReference>
<keyword evidence="5" id="KW-1185">Reference proteome</keyword>
<dbReference type="SUPFAM" id="SSF47413">
    <property type="entry name" value="lambda repressor-like DNA-binding domains"/>
    <property type="match status" value="1"/>
</dbReference>
<dbReference type="PANTHER" id="PTHR46558">
    <property type="entry name" value="TRACRIPTIONAL REGULATORY PROTEIN-RELATED-RELATED"/>
    <property type="match status" value="1"/>
</dbReference>
<evidence type="ECO:0000256" key="2">
    <source>
        <dbReference type="SAM" id="MobiDB-lite"/>
    </source>
</evidence>
<feature type="compositionally biased region" description="Basic residues" evidence="2">
    <location>
        <begin position="169"/>
        <end position="181"/>
    </location>
</feature>
<dbReference type="Proteomes" id="UP000012179">
    <property type="component" value="Chromosome"/>
</dbReference>
<sequence>MNIAKIIREGREKLDLNQSQLAELVGVSPQAVQQWESGVTQPRGKRLNKIAEVLKLPPALMHFGMPMPQPGQFAETMPAPSETGKAASGKSSQAATEAPVSGREALIREVARAMRHMSDEDASRLLTISKALAAAEPGEKTEEAVIDLKPLPKPDLAPHPPPAFPARRMPSRVKARGKTAI</sequence>
<evidence type="ECO:0000313" key="5">
    <source>
        <dbReference type="Proteomes" id="UP000012179"/>
    </source>
</evidence>
<reference evidence="4 5" key="1">
    <citation type="journal article" date="2015" name="Int. J. Syst. Evol. Microbiol.">
        <title>Nitrosospira lacus sp. nov., a psychrotolerant, ammonia-oxidizing bacterium from sandy lake sediment.</title>
        <authorList>
            <person name="Urakawa H."/>
            <person name="Garcia J.C."/>
            <person name="Nielsen J.L."/>
            <person name="Le V.Q."/>
            <person name="Kozlowski J.A."/>
            <person name="Stein L.Y."/>
            <person name="Lim C.K."/>
            <person name="Pommerening-Roser A."/>
            <person name="Martens-Habbena W."/>
            <person name="Stahl D.A."/>
            <person name="Klotz M.G."/>
        </authorList>
    </citation>
    <scope>NUCLEOTIDE SEQUENCE [LARGE SCALE GENOMIC DNA]</scope>
    <source>
        <strain evidence="4 5">APG3</strain>
    </source>
</reference>
<feature type="compositionally biased region" description="Pro residues" evidence="2">
    <location>
        <begin position="151"/>
        <end position="164"/>
    </location>
</feature>
<feature type="domain" description="HTH cro/C1-type" evidence="3">
    <location>
        <begin position="7"/>
        <end position="61"/>
    </location>
</feature>
<dbReference type="EMBL" id="CP021106">
    <property type="protein sequence ID" value="ARO87725.1"/>
    <property type="molecule type" value="Genomic_DNA"/>
</dbReference>
<feature type="region of interest" description="Disordered" evidence="2">
    <location>
        <begin position="72"/>
        <end position="103"/>
    </location>
</feature>
<dbReference type="PANTHER" id="PTHR46558:SF11">
    <property type="entry name" value="HTH-TYPE TRANSCRIPTIONAL REGULATOR XRE"/>
    <property type="match status" value="1"/>
</dbReference>
<dbReference type="PROSITE" id="PS50943">
    <property type="entry name" value="HTH_CROC1"/>
    <property type="match status" value="1"/>
</dbReference>
<evidence type="ECO:0000256" key="1">
    <source>
        <dbReference type="ARBA" id="ARBA00023125"/>
    </source>
</evidence>
<proteinExistence type="predicted"/>